<dbReference type="EMBL" id="JANBOI010000009">
    <property type="protein sequence ID" value="KAJ1735870.1"/>
    <property type="molecule type" value="Genomic_DNA"/>
</dbReference>
<sequence>MSAVRMFSLKGRALGLKGRLKGRAFRLKGRALGLKGRLKGRAFSLKGRAFSLKSHERLPSSDNPRD</sequence>
<comment type="caution">
    <text evidence="1">The sequence shown here is derived from an EMBL/GenBank/DDBJ whole genome shotgun (WGS) entry which is preliminary data.</text>
</comment>
<accession>A0A9W7YHA9</accession>
<reference evidence="1" key="1">
    <citation type="submission" date="2022-07" db="EMBL/GenBank/DDBJ databases">
        <title>Phylogenomic reconstructions and comparative analyses of Kickxellomycotina fungi.</title>
        <authorList>
            <person name="Reynolds N.K."/>
            <person name="Stajich J.E."/>
            <person name="Barry K."/>
            <person name="Grigoriev I.V."/>
            <person name="Crous P."/>
            <person name="Smith M.E."/>
        </authorList>
    </citation>
    <scope>NUCLEOTIDE SEQUENCE</scope>
    <source>
        <strain evidence="1">BCRC 34381</strain>
    </source>
</reference>
<evidence type="ECO:0000313" key="1">
    <source>
        <dbReference type="EMBL" id="KAJ1735870.1"/>
    </source>
</evidence>
<organism evidence="1 2">
    <name type="scientific">Coemansia biformis</name>
    <dbReference type="NCBI Taxonomy" id="1286918"/>
    <lineage>
        <taxon>Eukaryota</taxon>
        <taxon>Fungi</taxon>
        <taxon>Fungi incertae sedis</taxon>
        <taxon>Zoopagomycota</taxon>
        <taxon>Kickxellomycotina</taxon>
        <taxon>Kickxellomycetes</taxon>
        <taxon>Kickxellales</taxon>
        <taxon>Kickxellaceae</taxon>
        <taxon>Coemansia</taxon>
    </lineage>
</organism>
<dbReference type="AlphaFoldDB" id="A0A9W7YHA9"/>
<keyword evidence="2" id="KW-1185">Reference proteome</keyword>
<evidence type="ECO:0000313" key="2">
    <source>
        <dbReference type="Proteomes" id="UP001143981"/>
    </source>
</evidence>
<protein>
    <submittedName>
        <fullName evidence="1">Uncharacterized protein</fullName>
    </submittedName>
</protein>
<proteinExistence type="predicted"/>
<name>A0A9W7YHA9_9FUNG</name>
<dbReference type="Proteomes" id="UP001143981">
    <property type="component" value="Unassembled WGS sequence"/>
</dbReference>
<gene>
    <name evidence="1" type="ORF">LPJ61_000314</name>
</gene>